<evidence type="ECO:0000313" key="2">
    <source>
        <dbReference type="Proteomes" id="UP000549616"/>
    </source>
</evidence>
<keyword evidence="2" id="KW-1185">Reference proteome</keyword>
<protein>
    <submittedName>
        <fullName evidence="1">Antitoxin (DNA-binding transcriptional repressor) of toxin-antitoxin stability system</fullName>
    </submittedName>
</protein>
<dbReference type="Proteomes" id="UP000549616">
    <property type="component" value="Unassembled WGS sequence"/>
</dbReference>
<dbReference type="EMBL" id="JACCFK010000001">
    <property type="protein sequence ID" value="NYI88797.1"/>
    <property type="molecule type" value="Genomic_DNA"/>
</dbReference>
<organism evidence="1 2">
    <name type="scientific">Amycolatopsis endophytica</name>
    <dbReference type="NCBI Taxonomy" id="860233"/>
    <lineage>
        <taxon>Bacteria</taxon>
        <taxon>Bacillati</taxon>
        <taxon>Actinomycetota</taxon>
        <taxon>Actinomycetes</taxon>
        <taxon>Pseudonocardiales</taxon>
        <taxon>Pseudonocardiaceae</taxon>
        <taxon>Amycolatopsis</taxon>
    </lineage>
</organism>
<comment type="caution">
    <text evidence="1">The sequence shown here is derived from an EMBL/GenBank/DDBJ whole genome shotgun (WGS) entry which is preliminary data.</text>
</comment>
<accession>A0A853B1U2</accession>
<keyword evidence="1" id="KW-0238">DNA-binding</keyword>
<proteinExistence type="predicted"/>
<dbReference type="GO" id="GO:0003677">
    <property type="term" value="F:DNA binding"/>
    <property type="evidence" value="ECO:0007669"/>
    <property type="project" value="UniProtKB-KW"/>
</dbReference>
<dbReference type="RefSeq" id="WP_179772983.1">
    <property type="nucleotide sequence ID" value="NZ_JACCFK010000001.1"/>
</dbReference>
<dbReference type="AlphaFoldDB" id="A0A853B1U2"/>
<sequence length="94" mass="10503">MSHEEPRAVTMRELSKLTADQLAKIDHAVPVTDNGLPVAWLVPLTPGERHRADLVARGRLRPGRRGVHWSPLPATENGPTLSEILLEMRARERT</sequence>
<reference evidence="1 2" key="1">
    <citation type="submission" date="2020-07" db="EMBL/GenBank/DDBJ databases">
        <title>Sequencing the genomes of 1000 actinobacteria strains.</title>
        <authorList>
            <person name="Klenk H.-P."/>
        </authorList>
    </citation>
    <scope>NUCLEOTIDE SEQUENCE [LARGE SCALE GENOMIC DNA]</scope>
    <source>
        <strain evidence="1 2">DSM 104006</strain>
    </source>
</reference>
<evidence type="ECO:0000313" key="1">
    <source>
        <dbReference type="EMBL" id="NYI88797.1"/>
    </source>
</evidence>
<name>A0A853B1U2_9PSEU</name>
<gene>
    <name evidence="1" type="ORF">HNR02_002120</name>
</gene>